<dbReference type="SUPFAM" id="SSF160631">
    <property type="entry name" value="SMI1/KNR4-like"/>
    <property type="match status" value="1"/>
</dbReference>
<accession>A0ABS3JMV6</accession>
<dbReference type="InterPro" id="IPR037883">
    <property type="entry name" value="Knr4/Smi1-like_sf"/>
</dbReference>
<comment type="caution">
    <text evidence="2">The sequence shown here is derived from an EMBL/GenBank/DDBJ whole genome shotgun (WGS) entry which is preliminary data.</text>
</comment>
<feature type="domain" description="Knr4/Smi1-like" evidence="1">
    <location>
        <begin position="9"/>
        <end position="143"/>
    </location>
</feature>
<evidence type="ECO:0000313" key="2">
    <source>
        <dbReference type="EMBL" id="MBO0950803.1"/>
    </source>
</evidence>
<proteinExistence type="predicted"/>
<dbReference type="Gene3D" id="3.40.1580.10">
    <property type="entry name" value="SMI1/KNR4-like"/>
    <property type="match status" value="1"/>
</dbReference>
<keyword evidence="3" id="KW-1185">Reference proteome</keyword>
<evidence type="ECO:0000259" key="1">
    <source>
        <dbReference type="SMART" id="SM00860"/>
    </source>
</evidence>
<dbReference type="InterPro" id="IPR018958">
    <property type="entry name" value="Knr4/Smi1-like_dom"/>
</dbReference>
<dbReference type="SMART" id="SM00860">
    <property type="entry name" value="SMI1_KNR4"/>
    <property type="match status" value="1"/>
</dbReference>
<dbReference type="Proteomes" id="UP000664628">
    <property type="component" value="Unassembled WGS sequence"/>
</dbReference>
<protein>
    <submittedName>
        <fullName evidence="2">SMI1/KNR4 family protein</fullName>
    </submittedName>
</protein>
<evidence type="ECO:0000313" key="3">
    <source>
        <dbReference type="Proteomes" id="UP000664628"/>
    </source>
</evidence>
<dbReference type="RefSeq" id="WP_207330750.1">
    <property type="nucleotide sequence ID" value="NZ_JAFMYW010000006.1"/>
</dbReference>
<reference evidence="2 3" key="1">
    <citation type="submission" date="2021-03" db="EMBL/GenBank/DDBJ databases">
        <title>Fibrella sp. HMF5405 genome sequencing and assembly.</title>
        <authorList>
            <person name="Kang H."/>
            <person name="Kim H."/>
            <person name="Bae S."/>
            <person name="Joh K."/>
        </authorList>
    </citation>
    <scope>NUCLEOTIDE SEQUENCE [LARGE SCALE GENOMIC DNA]</scope>
    <source>
        <strain evidence="2 3">HMF5405</strain>
    </source>
</reference>
<name>A0ABS3JMV6_9BACT</name>
<gene>
    <name evidence="2" type="ORF">J2I46_19585</name>
</gene>
<organism evidence="2 3">
    <name type="scientific">Fibrella forsythiae</name>
    <dbReference type="NCBI Taxonomy" id="2817061"/>
    <lineage>
        <taxon>Bacteria</taxon>
        <taxon>Pseudomonadati</taxon>
        <taxon>Bacteroidota</taxon>
        <taxon>Cytophagia</taxon>
        <taxon>Cytophagales</taxon>
        <taxon>Spirosomataceae</taxon>
        <taxon>Fibrella</taxon>
    </lineage>
</organism>
<dbReference type="Pfam" id="PF09346">
    <property type="entry name" value="SMI1_KNR4"/>
    <property type="match status" value="1"/>
</dbReference>
<dbReference type="EMBL" id="JAFMYW010000006">
    <property type="protein sequence ID" value="MBO0950803.1"/>
    <property type="molecule type" value="Genomic_DNA"/>
</dbReference>
<sequence length="151" mass="17538">MIPIKPYGDLSSDELLKLEEKIGFALPSDYRDFLKISNGGRVLNQVFHVDDLEQDILMNVFYGYNVSQDKVLNLLFWFDKYQDEIPEHSLLIGNDPGGGFILYIPYGEDCGVYYYDDSYFFEQSSDEQNTYFIAETFQEFLGLLKEFKPAS</sequence>